<evidence type="ECO:0000259" key="4">
    <source>
        <dbReference type="Pfam" id="PF00891"/>
    </source>
</evidence>
<dbReference type="GO" id="GO:0008171">
    <property type="term" value="F:O-methyltransferase activity"/>
    <property type="evidence" value="ECO:0007669"/>
    <property type="project" value="InterPro"/>
</dbReference>
<dbReference type="InterPro" id="IPR036388">
    <property type="entry name" value="WH-like_DNA-bd_sf"/>
</dbReference>
<sequence length="342" mass="36781">MTSTPLRPTPEAATKLRELGMSLGFAGALRAAVTLGVPDALDEEPRTAAELAPEIDAHAPTLERLLRALGTHGVFEEREGRRFAHTDLSRLLREDAPGGMRFIVLWATAPWTWQAWPLLADAVRTGERVFDTLFGKQFFAHLAEDDPEAAETFDRAMTQSSRITSAPVADALDLTGVASVVDIGGGQGHLVHTLLERHEGLRGTLFDLPGVVAGALPELREGPLAERCEIIGGDCRESVPKDRDLYLCKNVLEWDDESSLAALRAMAAAGRPGSRVALVQNLVEDSTELKVTTAMDLFLLLNVGGKKHTAAGLADLFGRAGLTYHGYRPVPGTSLHVVEGTV</sequence>
<dbReference type="GO" id="GO:0046983">
    <property type="term" value="F:protein dimerization activity"/>
    <property type="evidence" value="ECO:0007669"/>
    <property type="project" value="InterPro"/>
</dbReference>
<dbReference type="PIRSF" id="PIRSF005739">
    <property type="entry name" value="O-mtase"/>
    <property type="match status" value="1"/>
</dbReference>
<dbReference type="EMBL" id="KX859301">
    <property type="protein sequence ID" value="AQP25568.1"/>
    <property type="molecule type" value="Genomic_DNA"/>
</dbReference>
<gene>
    <name evidence="6" type="ORF">forT</name>
</gene>
<dbReference type="InterPro" id="IPR016461">
    <property type="entry name" value="COMT-like"/>
</dbReference>
<evidence type="ECO:0000256" key="2">
    <source>
        <dbReference type="ARBA" id="ARBA00022679"/>
    </source>
</evidence>
<dbReference type="InterPro" id="IPR029063">
    <property type="entry name" value="SAM-dependent_MTases_sf"/>
</dbReference>
<dbReference type="InterPro" id="IPR036390">
    <property type="entry name" value="WH_DNA-bd_sf"/>
</dbReference>
<dbReference type="InterPro" id="IPR001077">
    <property type="entry name" value="COMT_C"/>
</dbReference>
<proteinExistence type="predicted"/>
<feature type="domain" description="O-methyltransferase C-terminal" evidence="4">
    <location>
        <begin position="116"/>
        <end position="322"/>
    </location>
</feature>
<reference evidence="6" key="1">
    <citation type="submission" date="2016-09" db="EMBL/GenBank/DDBJ databases">
        <title>Formicamycins, antibacterial polyketides produced by Streptomyces formicae isolated from African Tetraponera plant-ants.</title>
        <authorList>
            <person name="Qin Z."/>
            <person name="Munnoch J.T."/>
            <person name="Devine R."/>
            <person name="Holmes N.A."/>
            <person name="Seipke R.F."/>
            <person name="Wilkinson B."/>
            <person name="Hutchings M.I."/>
        </authorList>
    </citation>
    <scope>NUCLEOTIDE SEQUENCE</scope>
    <source>
        <strain evidence="6">KY5</strain>
    </source>
</reference>
<feature type="domain" description="O-methyltransferase dimerisation" evidence="5">
    <location>
        <begin position="28"/>
        <end position="92"/>
    </location>
</feature>
<evidence type="ECO:0000256" key="1">
    <source>
        <dbReference type="ARBA" id="ARBA00022603"/>
    </source>
</evidence>
<dbReference type="Gene3D" id="1.10.10.10">
    <property type="entry name" value="Winged helix-like DNA-binding domain superfamily/Winged helix DNA-binding domain"/>
    <property type="match status" value="1"/>
</dbReference>
<organism evidence="6">
    <name type="scientific">Streptomyces sp. KY5</name>
    <dbReference type="NCBI Taxonomy" id="1958824"/>
    <lineage>
        <taxon>Bacteria</taxon>
        <taxon>Bacillati</taxon>
        <taxon>Actinomycetota</taxon>
        <taxon>Actinomycetes</taxon>
        <taxon>Kitasatosporales</taxon>
        <taxon>Streptomycetaceae</taxon>
        <taxon>Streptomyces</taxon>
    </lineage>
</organism>
<evidence type="ECO:0000256" key="3">
    <source>
        <dbReference type="ARBA" id="ARBA00022691"/>
    </source>
</evidence>
<dbReference type="PROSITE" id="PS51683">
    <property type="entry name" value="SAM_OMT_II"/>
    <property type="match status" value="1"/>
</dbReference>
<dbReference type="GO" id="GO:0032259">
    <property type="term" value="P:methylation"/>
    <property type="evidence" value="ECO:0007669"/>
    <property type="project" value="UniProtKB-KW"/>
</dbReference>
<dbReference type="SUPFAM" id="SSF46785">
    <property type="entry name" value="Winged helix' DNA-binding domain"/>
    <property type="match status" value="1"/>
</dbReference>
<dbReference type="SUPFAM" id="SSF53335">
    <property type="entry name" value="S-adenosyl-L-methionine-dependent methyltransferases"/>
    <property type="match status" value="1"/>
</dbReference>
<keyword evidence="3" id="KW-0949">S-adenosyl-L-methionine</keyword>
<accession>A0A1S5VI74</accession>
<keyword evidence="1 6" id="KW-0489">Methyltransferase</keyword>
<dbReference type="Gene3D" id="1.10.287.1350">
    <property type="match status" value="1"/>
</dbReference>
<keyword evidence="2 6" id="KW-0808">Transferase</keyword>
<evidence type="ECO:0000313" key="6">
    <source>
        <dbReference type="EMBL" id="AQP25568.1"/>
    </source>
</evidence>
<evidence type="ECO:0000259" key="5">
    <source>
        <dbReference type="Pfam" id="PF08100"/>
    </source>
</evidence>
<protein>
    <submittedName>
        <fullName evidence="6">O-methyltransferase</fullName>
    </submittedName>
</protein>
<name>A0A1S5VI74_9ACTN</name>
<dbReference type="PANTHER" id="PTHR43712">
    <property type="entry name" value="PUTATIVE (AFU_ORTHOLOGUE AFUA_4G14580)-RELATED"/>
    <property type="match status" value="1"/>
</dbReference>
<dbReference type="InterPro" id="IPR012967">
    <property type="entry name" value="COMT_dimerisation"/>
</dbReference>
<dbReference type="PANTHER" id="PTHR43712:SF2">
    <property type="entry name" value="O-METHYLTRANSFERASE CICE"/>
    <property type="match status" value="1"/>
</dbReference>
<dbReference type="Pfam" id="PF08100">
    <property type="entry name" value="Dimerisation"/>
    <property type="match status" value="1"/>
</dbReference>
<dbReference type="Pfam" id="PF00891">
    <property type="entry name" value="Methyltransf_2"/>
    <property type="match status" value="1"/>
</dbReference>
<dbReference type="AlphaFoldDB" id="A0A1S5VI74"/>
<dbReference type="Gene3D" id="3.40.50.150">
    <property type="entry name" value="Vaccinia Virus protein VP39"/>
    <property type="match status" value="1"/>
</dbReference>